<dbReference type="Pfam" id="PF00611">
    <property type="entry name" value="FCH"/>
    <property type="match status" value="1"/>
</dbReference>
<comment type="caution">
    <text evidence="4">The sequence shown here is derived from an EMBL/GenBank/DDBJ whole genome shotgun (WGS) entry which is preliminary data.</text>
</comment>
<gene>
    <name evidence="4" type="ORF">PPRIM_AZ9-3.1.T0720128</name>
</gene>
<accession>A0A8S1NCS0</accession>
<protein>
    <recommendedName>
        <fullName evidence="3">FCH domain-containing protein</fullName>
    </recommendedName>
</protein>
<feature type="coiled-coil region" evidence="1">
    <location>
        <begin position="102"/>
        <end position="147"/>
    </location>
</feature>
<proteinExistence type="predicted"/>
<evidence type="ECO:0000313" key="4">
    <source>
        <dbReference type="EMBL" id="CAD8084524.1"/>
    </source>
</evidence>
<dbReference type="AlphaFoldDB" id="A0A8S1NCS0"/>
<evidence type="ECO:0000259" key="3">
    <source>
        <dbReference type="Pfam" id="PF00611"/>
    </source>
</evidence>
<name>A0A8S1NCS0_PARPR</name>
<evidence type="ECO:0000313" key="5">
    <source>
        <dbReference type="Proteomes" id="UP000688137"/>
    </source>
</evidence>
<evidence type="ECO:0000256" key="2">
    <source>
        <dbReference type="SAM" id="MobiDB-lite"/>
    </source>
</evidence>
<keyword evidence="5" id="KW-1185">Reference proteome</keyword>
<sequence>MQSNYADLFFSHFQLIANQSQQGRKIIEEIIDSFEERVNIEEKYAKSLEKLVNNLSKIEDKQQMFKIPIYCLKCLSTSRQRQAEGLCQSLKEDLIVQLKQLIQQQNTSSKKLIDEAKKIEKEHLFLNSEYKRNFSDYRQKKREYEQNATVMVVYNLLSEYPDKKRLSQNQKVTQVTKESQEMEQRYKQSVADYNTNCDTAKARIQSILTQMQEQEEKRITVFKDTLIRQIIFEVSHSKNVQYDLDKINEKTDEIHPEEEVQKFAQSQKLDNPPLFEKTELIQLNSFISNSLQRFFSKEFDEILQLNNDQKVKQIISLVEQGGNVQQEDQKQENAYYAAKIVYDCWKEEKVEIEIFNQFKKKIQDDYQLRKLVIIALQNKRSTSKFRLGPIAFQNAVNLFNSVLEICLDTFDAGTARQLMNLSFTFHMENIENGKSQCYFIQNDFSKLQIWENRDLWETSIIQQIYEQIKEQQQRQKSLTIFDQIQTEKNMILTILTQMAQNMLLFNFKFGAIKDIMYKFMAFFELNEEISSDLFNAIEGFEKQKQLKDQQEKQTQIQQQEQNQITDQEQQQPPQQQQQQQQQQQNMMGKISSFFSQLNKD</sequence>
<feature type="region of interest" description="Disordered" evidence="2">
    <location>
        <begin position="548"/>
        <end position="600"/>
    </location>
</feature>
<evidence type="ECO:0000256" key="1">
    <source>
        <dbReference type="SAM" id="Coils"/>
    </source>
</evidence>
<feature type="compositionally biased region" description="Low complexity" evidence="2">
    <location>
        <begin position="552"/>
        <end position="585"/>
    </location>
</feature>
<reference evidence="4" key="1">
    <citation type="submission" date="2021-01" db="EMBL/GenBank/DDBJ databases">
        <authorList>
            <consortium name="Genoscope - CEA"/>
            <person name="William W."/>
        </authorList>
    </citation>
    <scope>NUCLEOTIDE SEQUENCE</scope>
</reference>
<organism evidence="4 5">
    <name type="scientific">Paramecium primaurelia</name>
    <dbReference type="NCBI Taxonomy" id="5886"/>
    <lineage>
        <taxon>Eukaryota</taxon>
        <taxon>Sar</taxon>
        <taxon>Alveolata</taxon>
        <taxon>Ciliophora</taxon>
        <taxon>Intramacronucleata</taxon>
        <taxon>Oligohymenophorea</taxon>
        <taxon>Peniculida</taxon>
        <taxon>Parameciidae</taxon>
        <taxon>Paramecium</taxon>
    </lineage>
</organism>
<feature type="domain" description="FCH" evidence="3">
    <location>
        <begin position="13"/>
        <end position="60"/>
    </location>
</feature>
<dbReference type="OMA" id="KREYEQN"/>
<keyword evidence="1" id="KW-0175">Coiled coil</keyword>
<dbReference type="EMBL" id="CAJJDM010000075">
    <property type="protein sequence ID" value="CAD8084524.1"/>
    <property type="molecule type" value="Genomic_DNA"/>
</dbReference>
<dbReference type="Proteomes" id="UP000688137">
    <property type="component" value="Unassembled WGS sequence"/>
</dbReference>
<dbReference type="InterPro" id="IPR001060">
    <property type="entry name" value="FCH_dom"/>
</dbReference>